<dbReference type="EMBL" id="CAMXCT030006622">
    <property type="protein sequence ID" value="CAL4804445.1"/>
    <property type="molecule type" value="Genomic_DNA"/>
</dbReference>
<accession>A0A9P1DY29</accession>
<sequence length="329" mass="38426">MRPVELPVKVNDKTRERPTYEMATYYMMYPHEIISYLYKSGLEIDKKAVQHFWRTSRSNGEQWALFSKASESHVPLGFYGDGATMILKYGKQESVIGLFMNLVLWRPKTVRCSRFLLFTIEEARLWKFHSLNIVLRQIVWSFNLLYSGLHPAVGMRGEQLPPDMMRLANTPICENRDVFTVTEIRGDWSWMKKILRMRASWQGRSTCHLCSAKSTRPYSDRYYNFESASWDVQPFEYSLAQFLNVEMPTEGICPLIALINFSPGVLRWCIMHVVHLGILYVCNGACLKMLLDLGYFTPKEEKMSHKLAVAYRTHMARMLGLMERAPRFL</sequence>
<proteinExistence type="predicted"/>
<feature type="non-terminal residue" evidence="1">
    <location>
        <position position="329"/>
    </location>
</feature>
<dbReference type="EMBL" id="CAMXCT010006622">
    <property type="protein sequence ID" value="CAI4017133.1"/>
    <property type="molecule type" value="Genomic_DNA"/>
</dbReference>
<comment type="caution">
    <text evidence="1">The sequence shown here is derived from an EMBL/GenBank/DDBJ whole genome shotgun (WGS) entry which is preliminary data.</text>
</comment>
<protein>
    <submittedName>
        <fullName evidence="3">Neurofilament heavy polypeptide</fullName>
    </submittedName>
</protein>
<evidence type="ECO:0000313" key="1">
    <source>
        <dbReference type="EMBL" id="CAI4017133.1"/>
    </source>
</evidence>
<keyword evidence="4" id="KW-1185">Reference proteome</keyword>
<dbReference type="AlphaFoldDB" id="A0A9P1DY29"/>
<reference evidence="1" key="1">
    <citation type="submission" date="2022-10" db="EMBL/GenBank/DDBJ databases">
        <authorList>
            <person name="Chen Y."/>
            <person name="Dougan E. K."/>
            <person name="Chan C."/>
            <person name="Rhodes N."/>
            <person name="Thang M."/>
        </authorList>
    </citation>
    <scope>NUCLEOTIDE SEQUENCE</scope>
</reference>
<organism evidence="1">
    <name type="scientific">Cladocopium goreaui</name>
    <dbReference type="NCBI Taxonomy" id="2562237"/>
    <lineage>
        <taxon>Eukaryota</taxon>
        <taxon>Sar</taxon>
        <taxon>Alveolata</taxon>
        <taxon>Dinophyceae</taxon>
        <taxon>Suessiales</taxon>
        <taxon>Symbiodiniaceae</taxon>
        <taxon>Cladocopium</taxon>
    </lineage>
</organism>
<name>A0A9P1DY29_9DINO</name>
<dbReference type="EMBL" id="CAMXCT020006622">
    <property type="protein sequence ID" value="CAL1170508.1"/>
    <property type="molecule type" value="Genomic_DNA"/>
</dbReference>
<dbReference type="Proteomes" id="UP001152797">
    <property type="component" value="Unassembled WGS sequence"/>
</dbReference>
<reference evidence="2" key="2">
    <citation type="submission" date="2024-04" db="EMBL/GenBank/DDBJ databases">
        <authorList>
            <person name="Chen Y."/>
            <person name="Shah S."/>
            <person name="Dougan E. K."/>
            <person name="Thang M."/>
            <person name="Chan C."/>
        </authorList>
    </citation>
    <scope>NUCLEOTIDE SEQUENCE [LARGE SCALE GENOMIC DNA]</scope>
</reference>
<evidence type="ECO:0000313" key="4">
    <source>
        <dbReference type="Proteomes" id="UP001152797"/>
    </source>
</evidence>
<gene>
    <name evidence="1" type="ORF">C1SCF055_LOCUS41805</name>
</gene>
<evidence type="ECO:0000313" key="3">
    <source>
        <dbReference type="EMBL" id="CAL4804445.1"/>
    </source>
</evidence>
<evidence type="ECO:0000313" key="2">
    <source>
        <dbReference type="EMBL" id="CAL1170508.1"/>
    </source>
</evidence>